<dbReference type="InterPro" id="IPR036249">
    <property type="entry name" value="Thioredoxin-like_sf"/>
</dbReference>
<organism evidence="7 8">
    <name type="scientific">Lutispora thermophila DSM 19022</name>
    <dbReference type="NCBI Taxonomy" id="1122184"/>
    <lineage>
        <taxon>Bacteria</taxon>
        <taxon>Bacillati</taxon>
        <taxon>Bacillota</taxon>
        <taxon>Clostridia</taxon>
        <taxon>Lutisporales</taxon>
        <taxon>Lutisporaceae</taxon>
        <taxon>Lutispora</taxon>
    </lineage>
</organism>
<dbReference type="Pfam" id="PF01512">
    <property type="entry name" value="Complex1_51K"/>
    <property type="match status" value="1"/>
</dbReference>
<dbReference type="Proteomes" id="UP000184442">
    <property type="component" value="Unassembled WGS sequence"/>
</dbReference>
<evidence type="ECO:0000313" key="7">
    <source>
        <dbReference type="EMBL" id="SHJ01915.1"/>
    </source>
</evidence>
<evidence type="ECO:0000313" key="8">
    <source>
        <dbReference type="Proteomes" id="UP000184442"/>
    </source>
</evidence>
<dbReference type="PANTHER" id="PTHR43578">
    <property type="entry name" value="NADH-QUINONE OXIDOREDUCTASE SUBUNIT F"/>
    <property type="match status" value="1"/>
</dbReference>
<dbReference type="Gene3D" id="3.40.30.10">
    <property type="entry name" value="Glutaredoxin"/>
    <property type="match status" value="1"/>
</dbReference>
<dbReference type="Pfam" id="PF10589">
    <property type="entry name" value="NADH_4Fe-4S"/>
    <property type="match status" value="1"/>
</dbReference>
<keyword evidence="4" id="KW-0408">Iron</keyword>
<dbReference type="Gene3D" id="3.30.70.20">
    <property type="match status" value="1"/>
</dbReference>
<evidence type="ECO:0000256" key="4">
    <source>
        <dbReference type="ARBA" id="ARBA00023004"/>
    </source>
</evidence>
<dbReference type="InterPro" id="IPR037207">
    <property type="entry name" value="Nuop51_4Fe4S-bd_sf"/>
</dbReference>
<dbReference type="PROSITE" id="PS00198">
    <property type="entry name" value="4FE4S_FER_1"/>
    <property type="match status" value="1"/>
</dbReference>
<dbReference type="SUPFAM" id="SSF52833">
    <property type="entry name" value="Thioredoxin-like"/>
    <property type="match status" value="1"/>
</dbReference>
<dbReference type="NCBIfam" id="NF010120">
    <property type="entry name" value="PRK13596.1"/>
    <property type="match status" value="1"/>
</dbReference>
<evidence type="ECO:0000256" key="2">
    <source>
        <dbReference type="ARBA" id="ARBA00022485"/>
    </source>
</evidence>
<reference evidence="7 8" key="1">
    <citation type="submission" date="2016-11" db="EMBL/GenBank/DDBJ databases">
        <authorList>
            <person name="Jaros S."/>
            <person name="Januszkiewicz K."/>
            <person name="Wedrychowicz H."/>
        </authorList>
    </citation>
    <scope>NUCLEOTIDE SEQUENCE [LARGE SCALE GENOMIC DNA]</scope>
    <source>
        <strain evidence="7 8">DSM 19022</strain>
    </source>
</reference>
<comment type="similarity">
    <text evidence="1">Belongs to the complex I 51 kDa subunit family.</text>
</comment>
<dbReference type="STRING" id="1122184.SAMN02745176_02131"/>
<dbReference type="FunFam" id="3.40.50.11540:FF:000001">
    <property type="entry name" value="NADH dehydrogenase [ubiquinone] flavoprotein 1, mitochondrial"/>
    <property type="match status" value="1"/>
</dbReference>
<dbReference type="AlphaFoldDB" id="A0A1M6FW25"/>
<dbReference type="InterPro" id="IPR019575">
    <property type="entry name" value="Nuop51_4Fe4S-bd"/>
</dbReference>
<keyword evidence="8" id="KW-1185">Reference proteome</keyword>
<keyword evidence="3" id="KW-0479">Metal-binding</keyword>
<dbReference type="PROSITE" id="PS51379">
    <property type="entry name" value="4FE4S_FER_2"/>
    <property type="match status" value="2"/>
</dbReference>
<evidence type="ECO:0000259" key="6">
    <source>
        <dbReference type="PROSITE" id="PS51379"/>
    </source>
</evidence>
<dbReference type="InterPro" id="IPR017896">
    <property type="entry name" value="4Fe4S_Fe-S-bd"/>
</dbReference>
<dbReference type="CDD" id="cd02980">
    <property type="entry name" value="TRX_Fd_family"/>
    <property type="match status" value="1"/>
</dbReference>
<evidence type="ECO:0000256" key="5">
    <source>
        <dbReference type="ARBA" id="ARBA00023014"/>
    </source>
</evidence>
<name>A0A1M6FW25_9FIRM</name>
<evidence type="ECO:0000256" key="1">
    <source>
        <dbReference type="ARBA" id="ARBA00007523"/>
    </source>
</evidence>
<keyword evidence="2" id="KW-0004">4Fe-4S</keyword>
<dbReference type="InterPro" id="IPR017900">
    <property type="entry name" value="4Fe4S_Fe_S_CS"/>
</dbReference>
<dbReference type="Gene3D" id="3.10.20.600">
    <property type="match status" value="1"/>
</dbReference>
<dbReference type="Pfam" id="PF12838">
    <property type="entry name" value="Fer4_7"/>
    <property type="match status" value="1"/>
</dbReference>
<evidence type="ECO:0000256" key="3">
    <source>
        <dbReference type="ARBA" id="ARBA00022723"/>
    </source>
</evidence>
<dbReference type="PANTHER" id="PTHR43578:SF3">
    <property type="entry name" value="NADH-QUINONE OXIDOREDUCTASE SUBUNIT F"/>
    <property type="match status" value="1"/>
</dbReference>
<sequence length="600" mass="64976">MRIGVSNMGKGEYKIIVGLGSCGIAAGGNKVYEAFKEVVGKSDVPVTLDETGCMGMCYKEVLVEVIDPDGKSMIYGEVTPEKANKIFESHVIEGKPVVEWIVKADDMQTSEDSFFNKQMRIVLRRCGAINPESIDEAIAMDAYKAIEKAIKTMTPEQVIEEVLNSGLRGRGGAGFPTGMKWKFARASEGTKKYIVCNADEGDPGAFMDRSVLEGDPHAVIEGMMIAGYAIGADEGYIYARAEYPLAIKRLKIAIKAAEERGLLGKNILGTDFNFKIKIKEGAGAFVCGEETALLASIEGKRGMPRMRPPFPAVKGLFDKPTNINNVETYANVPYIILNGASEFAKYGTEKSKGTKVFALAGKIAKGGLVEVPMGIPLKEIIYDIGGGTSSGKKFKAVQMGGPSGGCIPADLIDTIIDYDSVNQTGAIMGSGGMVVMDEDNCMVDIARFFLTFTQKESCGKCTFCRIGTKRMLEILERITKGEGKEGDIELLEELCENIKKNSLCGLGQTAPNPVLTTLKYFRHEYEAHIRDKKCPAKQCKALIEYKVVEDKCKGCTACSRVCPVKAISGEVKKPHKIDSSICTKCGACMATCKFDAIIVE</sequence>
<accession>A0A1M6FW25</accession>
<dbReference type="EMBL" id="FQZS01000013">
    <property type="protein sequence ID" value="SHJ01915.1"/>
    <property type="molecule type" value="Genomic_DNA"/>
</dbReference>
<protein>
    <submittedName>
        <fullName evidence="7">NADH-quinone oxidoreductase subunit F</fullName>
    </submittedName>
</protein>
<keyword evidence="5" id="KW-0411">Iron-sulfur</keyword>
<dbReference type="GO" id="GO:0046872">
    <property type="term" value="F:metal ion binding"/>
    <property type="evidence" value="ECO:0007669"/>
    <property type="project" value="UniProtKB-KW"/>
</dbReference>
<dbReference type="SUPFAM" id="SSF54862">
    <property type="entry name" value="4Fe-4S ferredoxins"/>
    <property type="match status" value="1"/>
</dbReference>
<dbReference type="GO" id="GO:0051539">
    <property type="term" value="F:4 iron, 4 sulfur cluster binding"/>
    <property type="evidence" value="ECO:0007669"/>
    <property type="project" value="UniProtKB-KW"/>
</dbReference>
<dbReference type="Gene3D" id="6.10.250.1450">
    <property type="match status" value="1"/>
</dbReference>
<dbReference type="SUPFAM" id="SSF142019">
    <property type="entry name" value="Nqo1 FMN-binding domain-like"/>
    <property type="match status" value="1"/>
</dbReference>
<dbReference type="Gene3D" id="3.40.50.11540">
    <property type="entry name" value="NADH-ubiquinone oxidoreductase 51kDa subunit"/>
    <property type="match status" value="1"/>
</dbReference>
<dbReference type="SUPFAM" id="SSF142984">
    <property type="entry name" value="Nqo1 middle domain-like"/>
    <property type="match status" value="1"/>
</dbReference>
<dbReference type="FunFam" id="1.20.1440.230:FF:000001">
    <property type="entry name" value="Mitochondrial NADH dehydrogenase flavoprotein 1"/>
    <property type="match status" value="1"/>
</dbReference>
<feature type="domain" description="4Fe-4S ferredoxin-type" evidence="6">
    <location>
        <begin position="543"/>
        <end position="572"/>
    </location>
</feature>
<dbReference type="InterPro" id="IPR037225">
    <property type="entry name" value="Nuo51_FMN-bd_sf"/>
</dbReference>
<dbReference type="SMART" id="SM00928">
    <property type="entry name" value="NADH_4Fe-4S"/>
    <property type="match status" value="1"/>
</dbReference>
<dbReference type="SUPFAM" id="SSF140490">
    <property type="entry name" value="Nqo1C-terminal domain-like"/>
    <property type="match status" value="1"/>
</dbReference>
<feature type="domain" description="4Fe-4S ferredoxin-type" evidence="6">
    <location>
        <begin position="573"/>
        <end position="600"/>
    </location>
</feature>
<dbReference type="InterPro" id="IPR011538">
    <property type="entry name" value="Nuo51_FMN-bd"/>
</dbReference>
<dbReference type="Gene3D" id="1.20.1440.230">
    <property type="entry name" value="NADH-ubiquinone oxidoreductase 51kDa subunit, iron-sulphur binding domain"/>
    <property type="match status" value="1"/>
</dbReference>
<proteinExistence type="inferred from homology"/>
<gene>
    <name evidence="7" type="ORF">SAMN02745176_02131</name>
</gene>